<dbReference type="EC" id="3.4.11.9" evidence="4"/>
<dbReference type="Gene3D" id="3.40.350.10">
    <property type="entry name" value="Creatinase/prolidase N-terminal domain"/>
    <property type="match status" value="1"/>
</dbReference>
<keyword evidence="9" id="KW-0464">Manganese</keyword>
<dbReference type="Pfam" id="PF05195">
    <property type="entry name" value="AMP_N"/>
    <property type="match status" value="1"/>
</dbReference>
<name>A0A2S0MZH5_9BURK</name>
<evidence type="ECO:0000313" key="12">
    <source>
        <dbReference type="EMBL" id="AVO41207.1"/>
    </source>
</evidence>
<organism evidence="12 13">
    <name type="scientific">Simplicispira suum</name>
    <dbReference type="NCBI Taxonomy" id="2109915"/>
    <lineage>
        <taxon>Bacteria</taxon>
        <taxon>Pseudomonadati</taxon>
        <taxon>Pseudomonadota</taxon>
        <taxon>Betaproteobacteria</taxon>
        <taxon>Burkholderiales</taxon>
        <taxon>Comamonadaceae</taxon>
        <taxon>Simplicispira</taxon>
    </lineage>
</organism>
<dbReference type="Pfam" id="PF00557">
    <property type="entry name" value="Peptidase_M24"/>
    <property type="match status" value="1"/>
</dbReference>
<dbReference type="RefSeq" id="WP_106446184.1">
    <property type="nucleotide sequence ID" value="NZ_CP027669.1"/>
</dbReference>
<dbReference type="InterPro" id="IPR029149">
    <property type="entry name" value="Creatin/AminoP/Spt16_N"/>
</dbReference>
<accession>A0A2S0MZH5</accession>
<evidence type="ECO:0000256" key="6">
    <source>
        <dbReference type="ARBA" id="ARBA00022723"/>
    </source>
</evidence>
<evidence type="ECO:0000256" key="4">
    <source>
        <dbReference type="ARBA" id="ARBA00012574"/>
    </source>
</evidence>
<dbReference type="OrthoDB" id="9806388at2"/>
<dbReference type="GO" id="GO:0005829">
    <property type="term" value="C:cytosol"/>
    <property type="evidence" value="ECO:0007669"/>
    <property type="project" value="TreeGrafter"/>
</dbReference>
<evidence type="ECO:0000256" key="8">
    <source>
        <dbReference type="ARBA" id="ARBA00023049"/>
    </source>
</evidence>
<protein>
    <recommendedName>
        <fullName evidence="4">Xaa-Pro aminopeptidase</fullName>
        <ecNumber evidence="4">3.4.11.9</ecNumber>
    </recommendedName>
</protein>
<dbReference type="SUPFAM" id="SSF55920">
    <property type="entry name" value="Creatinase/aminopeptidase"/>
    <property type="match status" value="1"/>
</dbReference>
<keyword evidence="5" id="KW-0645">Protease</keyword>
<evidence type="ECO:0000256" key="9">
    <source>
        <dbReference type="ARBA" id="ARBA00023211"/>
    </source>
</evidence>
<dbReference type="InterPro" id="IPR052433">
    <property type="entry name" value="X-Pro_dipept-like"/>
</dbReference>
<dbReference type="Proteomes" id="UP000239326">
    <property type="component" value="Chromosome"/>
</dbReference>
<keyword evidence="13" id="KW-1185">Reference proteome</keyword>
<dbReference type="CDD" id="cd01087">
    <property type="entry name" value="Prolidase"/>
    <property type="match status" value="1"/>
</dbReference>
<dbReference type="PROSITE" id="PS00491">
    <property type="entry name" value="PROLINE_PEPTIDASE"/>
    <property type="match status" value="1"/>
</dbReference>
<dbReference type="AlphaFoldDB" id="A0A2S0MZH5"/>
<feature type="domain" description="Aminopeptidase P N-terminal" evidence="11">
    <location>
        <begin position="5"/>
        <end position="136"/>
    </location>
</feature>
<comment type="cofactor">
    <cofactor evidence="2">
        <name>Mn(2+)</name>
        <dbReference type="ChEBI" id="CHEBI:29035"/>
    </cofactor>
</comment>
<dbReference type="KEGG" id="simp:C6571_07830"/>
<proteinExistence type="inferred from homology"/>
<dbReference type="InterPro" id="IPR001131">
    <property type="entry name" value="Peptidase_M24B_aminopep-P_CS"/>
</dbReference>
<dbReference type="InterPro" id="IPR007865">
    <property type="entry name" value="Aminopep_P_N"/>
</dbReference>
<comment type="similarity">
    <text evidence="3 10">Belongs to the peptidase M24B family.</text>
</comment>
<dbReference type="Gene3D" id="3.90.230.10">
    <property type="entry name" value="Creatinase/methionine aminopeptidase superfamily"/>
    <property type="match status" value="1"/>
</dbReference>
<dbReference type="InterPro" id="IPR036005">
    <property type="entry name" value="Creatinase/aminopeptidase-like"/>
</dbReference>
<evidence type="ECO:0000256" key="2">
    <source>
        <dbReference type="ARBA" id="ARBA00001936"/>
    </source>
</evidence>
<keyword evidence="7" id="KW-0378">Hydrolase</keyword>
<evidence type="ECO:0000256" key="3">
    <source>
        <dbReference type="ARBA" id="ARBA00008766"/>
    </source>
</evidence>
<evidence type="ECO:0000256" key="1">
    <source>
        <dbReference type="ARBA" id="ARBA00001424"/>
    </source>
</evidence>
<evidence type="ECO:0000313" key="13">
    <source>
        <dbReference type="Proteomes" id="UP000239326"/>
    </source>
</evidence>
<comment type="catalytic activity">
    <reaction evidence="1">
        <text>Release of any N-terminal amino acid, including proline, that is linked to proline, even from a dipeptide or tripeptide.</text>
        <dbReference type="EC" id="3.4.11.9"/>
    </reaction>
</comment>
<evidence type="ECO:0000256" key="5">
    <source>
        <dbReference type="ARBA" id="ARBA00022670"/>
    </source>
</evidence>
<dbReference type="PANTHER" id="PTHR43226">
    <property type="entry name" value="XAA-PRO AMINOPEPTIDASE 3"/>
    <property type="match status" value="1"/>
</dbReference>
<gene>
    <name evidence="12" type="ORF">C6571_07830</name>
</gene>
<dbReference type="EMBL" id="CP027669">
    <property type="protein sequence ID" value="AVO41207.1"/>
    <property type="molecule type" value="Genomic_DNA"/>
</dbReference>
<dbReference type="PANTHER" id="PTHR43226:SF4">
    <property type="entry name" value="XAA-PRO AMINOPEPTIDASE 3"/>
    <property type="match status" value="1"/>
</dbReference>
<evidence type="ECO:0000256" key="10">
    <source>
        <dbReference type="RuleBase" id="RU000590"/>
    </source>
</evidence>
<dbReference type="GO" id="GO:0006508">
    <property type="term" value="P:proteolysis"/>
    <property type="evidence" value="ECO:0007669"/>
    <property type="project" value="UniProtKB-KW"/>
</dbReference>
<dbReference type="InterPro" id="IPR000994">
    <property type="entry name" value="Pept_M24"/>
</dbReference>
<sequence>MTLTPPLSLYAERRARLAAQLGPGGIAIVPTAPERQRNRDSDFPYRHDSYFYYLTGFAEPHAWLVLTAEGQSTLLCQPKDLEREIWDGYRLGPDAAVAALGVDAALPVGELDARLPRLLENRERVWFPFATHDGLAARVEGWLAKVRERVRYGALCPQQQGDLCALLDEMRLVKDAHEIALMRGAGAISARAHIRAMQRSARMLAAGEDLREFHLEAELLHEFRQSGAEAPAYGSIVAAGANACVLHYRADRAQVRSGDLVLIDAACELHGYASDITRTFPANGKFTGPQRALYDVVLASQEAAIAATRPGARFTDPHDAAVLVLAQGLLDLGLLDKAQHASAQDVVATRAYFPFYMHRTGHWIGMDVHDCGSYVEPAEQGQTSERRDPLSGELIVDRPSRILRAGMALTIEPGLYIRPAPDVPEAFHHLGVRIEDDAIVTDAGCELLTRGVPVAAEAIEALMEEAASR</sequence>
<keyword evidence="12" id="KW-0031">Aminopeptidase</keyword>
<dbReference type="GO" id="GO:0030145">
    <property type="term" value="F:manganese ion binding"/>
    <property type="evidence" value="ECO:0007669"/>
    <property type="project" value="InterPro"/>
</dbReference>
<dbReference type="SMART" id="SM01011">
    <property type="entry name" value="AMP_N"/>
    <property type="match status" value="1"/>
</dbReference>
<reference evidence="12 13" key="1">
    <citation type="submission" date="2018-03" db="EMBL/GenBank/DDBJ databases">
        <title>Genome sequencing of Simplicispira sp.</title>
        <authorList>
            <person name="Kim S.-J."/>
            <person name="Heo J."/>
            <person name="Kwon S.-W."/>
        </authorList>
    </citation>
    <scope>NUCLEOTIDE SEQUENCE [LARGE SCALE GENOMIC DNA]</scope>
    <source>
        <strain evidence="12 13">SC1-8</strain>
    </source>
</reference>
<evidence type="ECO:0000256" key="7">
    <source>
        <dbReference type="ARBA" id="ARBA00022801"/>
    </source>
</evidence>
<keyword evidence="6 10" id="KW-0479">Metal-binding</keyword>
<keyword evidence="8" id="KW-0482">Metalloprotease</keyword>
<evidence type="ECO:0000259" key="11">
    <source>
        <dbReference type="SMART" id="SM01011"/>
    </source>
</evidence>
<dbReference type="SUPFAM" id="SSF53092">
    <property type="entry name" value="Creatinase/prolidase N-terminal domain"/>
    <property type="match status" value="1"/>
</dbReference>
<dbReference type="GO" id="GO:0070006">
    <property type="term" value="F:metalloaminopeptidase activity"/>
    <property type="evidence" value="ECO:0007669"/>
    <property type="project" value="InterPro"/>
</dbReference>